<dbReference type="PROSITE" id="PS00688">
    <property type="entry name" value="SIGMA54_INTERACT_3"/>
    <property type="match status" value="1"/>
</dbReference>
<dbReference type="Gene3D" id="1.10.8.60">
    <property type="match status" value="1"/>
</dbReference>
<dbReference type="AlphaFoldDB" id="A0A1H0KK12"/>
<dbReference type="Gene3D" id="1.10.10.60">
    <property type="entry name" value="Homeodomain-like"/>
    <property type="match status" value="1"/>
</dbReference>
<evidence type="ECO:0000256" key="3">
    <source>
        <dbReference type="ARBA" id="ARBA00023015"/>
    </source>
</evidence>
<dbReference type="SMART" id="SM00382">
    <property type="entry name" value="AAA"/>
    <property type="match status" value="1"/>
</dbReference>
<keyword evidence="9" id="KW-1185">Reference proteome</keyword>
<dbReference type="PROSITE" id="PS50110">
    <property type="entry name" value="RESPONSE_REGULATORY"/>
    <property type="match status" value="1"/>
</dbReference>
<dbReference type="InterPro" id="IPR001789">
    <property type="entry name" value="Sig_transdc_resp-reg_receiver"/>
</dbReference>
<dbReference type="SUPFAM" id="SSF46689">
    <property type="entry name" value="Homeodomain-like"/>
    <property type="match status" value="1"/>
</dbReference>
<dbReference type="EMBL" id="FNJI01000003">
    <property type="protein sequence ID" value="SDO56298.1"/>
    <property type="molecule type" value="Genomic_DNA"/>
</dbReference>
<dbReference type="InterPro" id="IPR011006">
    <property type="entry name" value="CheY-like_superfamily"/>
</dbReference>
<evidence type="ECO:0000259" key="7">
    <source>
        <dbReference type="PROSITE" id="PS50110"/>
    </source>
</evidence>
<dbReference type="Gene3D" id="3.40.50.2300">
    <property type="match status" value="1"/>
</dbReference>
<evidence type="ECO:0000259" key="6">
    <source>
        <dbReference type="PROSITE" id="PS50045"/>
    </source>
</evidence>
<dbReference type="Pfam" id="PF25601">
    <property type="entry name" value="AAA_lid_14"/>
    <property type="match status" value="1"/>
</dbReference>
<keyword evidence="2" id="KW-0067">ATP-binding</keyword>
<dbReference type="STRING" id="91360.SAMN05660330_00533"/>
<sequence length="458" mass="51510">MVHPRMERRFTMVLADDDHLFCKRVERIVQEEVDGIVICHTGQEVFETVARRAIDFVLLDLQLPDMDGLKILDALKRTNPEIDVVIITGHSSIDTAVDAIQTGASNYLRKPVKRHDLLLTVQAIRDKVLLKRENDWLRERLEVQEGDCGIVGQSPAMEKLIGTIRTIAPLDCNVLIQGETGTGKKLAARAVHQLSNRSNGPFIVFNCGAFTEELVANELFGHEKGAYTGATSRKIGLLEAGNRGTVFLDEIGEMDPAMQVKLLHVLEEKQILRIGATVPLDLDIRIIAATNRDLKKMAGMGTFREDLYFRLNVVSFELPPLTRRKQDLPLLISHFLAKYNRKFSKSIKSISPEAMNLLVDYDYPGNVRELENTIQRAMALCTGEVVQPGHLPRDIQQSTPEPVDPEVLKSLAEVEKDHIAKVLQFTRGDKKMAATILGLPRTTLWRRIKQYNLEDGLQ</sequence>
<dbReference type="GO" id="GO:0043565">
    <property type="term" value="F:sequence-specific DNA binding"/>
    <property type="evidence" value="ECO:0007669"/>
    <property type="project" value="InterPro"/>
</dbReference>
<feature type="modified residue" description="4-aspartylphosphate" evidence="5">
    <location>
        <position position="60"/>
    </location>
</feature>
<keyword evidence="1" id="KW-0547">Nucleotide-binding</keyword>
<feature type="domain" description="Response regulatory" evidence="7">
    <location>
        <begin position="11"/>
        <end position="125"/>
    </location>
</feature>
<dbReference type="GO" id="GO:0000160">
    <property type="term" value="P:phosphorelay signal transduction system"/>
    <property type="evidence" value="ECO:0007669"/>
    <property type="project" value="InterPro"/>
</dbReference>
<dbReference type="InterPro" id="IPR009057">
    <property type="entry name" value="Homeodomain-like_sf"/>
</dbReference>
<dbReference type="Proteomes" id="UP000199073">
    <property type="component" value="Unassembled WGS sequence"/>
</dbReference>
<dbReference type="InterPro" id="IPR025944">
    <property type="entry name" value="Sigma_54_int_dom_CS"/>
</dbReference>
<dbReference type="PANTHER" id="PTHR32071">
    <property type="entry name" value="TRANSCRIPTIONAL REGULATORY PROTEIN"/>
    <property type="match status" value="1"/>
</dbReference>
<dbReference type="PRINTS" id="PR01590">
    <property type="entry name" value="HTHFIS"/>
</dbReference>
<dbReference type="GO" id="GO:0005524">
    <property type="term" value="F:ATP binding"/>
    <property type="evidence" value="ECO:0007669"/>
    <property type="project" value="UniProtKB-KW"/>
</dbReference>
<dbReference type="Pfam" id="PF00158">
    <property type="entry name" value="Sigma54_activat"/>
    <property type="match status" value="1"/>
</dbReference>
<dbReference type="FunFam" id="3.40.50.300:FF:000006">
    <property type="entry name" value="DNA-binding transcriptional regulator NtrC"/>
    <property type="match status" value="1"/>
</dbReference>
<dbReference type="GO" id="GO:0006355">
    <property type="term" value="P:regulation of DNA-templated transcription"/>
    <property type="evidence" value="ECO:0007669"/>
    <property type="project" value="InterPro"/>
</dbReference>
<protein>
    <submittedName>
        <fullName evidence="8">DNA-binding transcriptional response regulator, NtrC family, contains REC, AAA-type ATPase, and a Fis-type DNA-binding domains</fullName>
    </submittedName>
</protein>
<dbReference type="InterPro" id="IPR003593">
    <property type="entry name" value="AAA+_ATPase"/>
</dbReference>
<evidence type="ECO:0000256" key="5">
    <source>
        <dbReference type="PROSITE-ProRule" id="PRU00169"/>
    </source>
</evidence>
<gene>
    <name evidence="8" type="ORF">SAMN05660330_00533</name>
</gene>
<dbReference type="Gene3D" id="3.40.50.300">
    <property type="entry name" value="P-loop containing nucleotide triphosphate hydrolases"/>
    <property type="match status" value="1"/>
</dbReference>
<evidence type="ECO:0000256" key="1">
    <source>
        <dbReference type="ARBA" id="ARBA00022741"/>
    </source>
</evidence>
<dbReference type="PANTHER" id="PTHR32071:SF119">
    <property type="entry name" value="SIGMA L-DEPENDENT TRANSCRIPTIONAL REGULATOR YPLP-RELATED"/>
    <property type="match status" value="1"/>
</dbReference>
<reference evidence="8 9" key="1">
    <citation type="submission" date="2016-10" db="EMBL/GenBank/DDBJ databases">
        <authorList>
            <person name="de Groot N.N."/>
        </authorList>
    </citation>
    <scope>NUCLEOTIDE SEQUENCE [LARGE SCALE GENOMIC DNA]</scope>
    <source>
        <strain evidence="8 9">DSM 12130</strain>
    </source>
</reference>
<dbReference type="Pfam" id="PF02954">
    <property type="entry name" value="HTH_8"/>
    <property type="match status" value="1"/>
</dbReference>
<dbReference type="InterPro" id="IPR002078">
    <property type="entry name" value="Sigma_54_int"/>
</dbReference>
<dbReference type="SUPFAM" id="SSF52540">
    <property type="entry name" value="P-loop containing nucleoside triphosphate hydrolases"/>
    <property type="match status" value="1"/>
</dbReference>
<dbReference type="Pfam" id="PF00072">
    <property type="entry name" value="Response_reg"/>
    <property type="match status" value="1"/>
</dbReference>
<dbReference type="RefSeq" id="WP_218121700.1">
    <property type="nucleotide sequence ID" value="NZ_FNJI01000003.1"/>
</dbReference>
<evidence type="ECO:0000313" key="8">
    <source>
        <dbReference type="EMBL" id="SDO56298.1"/>
    </source>
</evidence>
<keyword evidence="5" id="KW-0597">Phosphoprotein</keyword>
<dbReference type="CDD" id="cd00009">
    <property type="entry name" value="AAA"/>
    <property type="match status" value="1"/>
</dbReference>
<keyword evidence="4" id="KW-0804">Transcription</keyword>
<feature type="domain" description="Sigma-54 factor interaction" evidence="6">
    <location>
        <begin position="150"/>
        <end position="379"/>
    </location>
</feature>
<dbReference type="SMART" id="SM00448">
    <property type="entry name" value="REC"/>
    <property type="match status" value="1"/>
</dbReference>
<keyword evidence="3" id="KW-0805">Transcription regulation</keyword>
<evidence type="ECO:0000256" key="2">
    <source>
        <dbReference type="ARBA" id="ARBA00022840"/>
    </source>
</evidence>
<accession>A0A1H0KK12</accession>
<name>A0A1H0KK12_9BACT</name>
<proteinExistence type="predicted"/>
<evidence type="ECO:0000313" key="9">
    <source>
        <dbReference type="Proteomes" id="UP000199073"/>
    </source>
</evidence>
<dbReference type="SUPFAM" id="SSF52172">
    <property type="entry name" value="CheY-like"/>
    <property type="match status" value="1"/>
</dbReference>
<dbReference type="InterPro" id="IPR002197">
    <property type="entry name" value="HTH_Fis"/>
</dbReference>
<keyword evidence="8" id="KW-0238">DNA-binding</keyword>
<dbReference type="InterPro" id="IPR058031">
    <property type="entry name" value="AAA_lid_NorR"/>
</dbReference>
<organism evidence="8 9">
    <name type="scientific">Desulforhopalus singaporensis</name>
    <dbReference type="NCBI Taxonomy" id="91360"/>
    <lineage>
        <taxon>Bacteria</taxon>
        <taxon>Pseudomonadati</taxon>
        <taxon>Thermodesulfobacteriota</taxon>
        <taxon>Desulfobulbia</taxon>
        <taxon>Desulfobulbales</taxon>
        <taxon>Desulfocapsaceae</taxon>
        <taxon>Desulforhopalus</taxon>
    </lineage>
</organism>
<evidence type="ECO:0000256" key="4">
    <source>
        <dbReference type="ARBA" id="ARBA00023163"/>
    </source>
</evidence>
<dbReference type="PROSITE" id="PS50045">
    <property type="entry name" value="SIGMA54_INTERACT_4"/>
    <property type="match status" value="1"/>
</dbReference>
<dbReference type="InterPro" id="IPR027417">
    <property type="entry name" value="P-loop_NTPase"/>
</dbReference>